<name>A0A811NPS2_9POAL</name>
<dbReference type="Proteomes" id="UP000604825">
    <property type="component" value="Unassembled WGS sequence"/>
</dbReference>
<dbReference type="AlphaFoldDB" id="A0A811NPS2"/>
<feature type="region of interest" description="Disordered" evidence="1">
    <location>
        <begin position="1"/>
        <end position="21"/>
    </location>
</feature>
<proteinExistence type="predicted"/>
<evidence type="ECO:0008006" key="5">
    <source>
        <dbReference type="Google" id="ProtNLM"/>
    </source>
</evidence>
<evidence type="ECO:0000256" key="1">
    <source>
        <dbReference type="SAM" id="MobiDB-lite"/>
    </source>
</evidence>
<gene>
    <name evidence="3" type="ORF">NCGR_LOCUS17841</name>
</gene>
<keyword evidence="2" id="KW-0812">Transmembrane</keyword>
<comment type="caution">
    <text evidence="3">The sequence shown here is derived from an EMBL/GenBank/DDBJ whole genome shotgun (WGS) entry which is preliminary data.</text>
</comment>
<dbReference type="EMBL" id="CAJGYO010000004">
    <property type="protein sequence ID" value="CAD6225968.1"/>
    <property type="molecule type" value="Genomic_DNA"/>
</dbReference>
<sequence>MANSTRWMRRGSGEGGRAGGESALVPTLAAATLVLVRPVGPTYRGRMVGGAARAISHGHRGLDVATTTESGKQAPSPPPAARRSSFSGADLALRALLFAVTLAGLVVLATAKQTALVPVPQNPGLLLSRPAKFNDSPALM</sequence>
<feature type="transmembrane region" description="Helical" evidence="2">
    <location>
        <begin position="91"/>
        <end position="111"/>
    </location>
</feature>
<evidence type="ECO:0000313" key="3">
    <source>
        <dbReference type="EMBL" id="CAD6225968.1"/>
    </source>
</evidence>
<feature type="region of interest" description="Disordered" evidence="1">
    <location>
        <begin position="58"/>
        <end position="85"/>
    </location>
</feature>
<keyword evidence="2" id="KW-0472">Membrane</keyword>
<keyword evidence="2" id="KW-1133">Transmembrane helix</keyword>
<evidence type="ECO:0000256" key="2">
    <source>
        <dbReference type="SAM" id="Phobius"/>
    </source>
</evidence>
<keyword evidence="4" id="KW-1185">Reference proteome</keyword>
<protein>
    <recommendedName>
        <fullName evidence="5">CASP-like protein</fullName>
    </recommendedName>
</protein>
<evidence type="ECO:0000313" key="4">
    <source>
        <dbReference type="Proteomes" id="UP000604825"/>
    </source>
</evidence>
<dbReference type="OrthoDB" id="1926504at2759"/>
<reference evidence="3" key="1">
    <citation type="submission" date="2020-10" db="EMBL/GenBank/DDBJ databases">
        <authorList>
            <person name="Han B."/>
            <person name="Lu T."/>
            <person name="Zhao Q."/>
            <person name="Huang X."/>
            <person name="Zhao Y."/>
        </authorList>
    </citation>
    <scope>NUCLEOTIDE SEQUENCE</scope>
</reference>
<organism evidence="3 4">
    <name type="scientific">Miscanthus lutarioriparius</name>
    <dbReference type="NCBI Taxonomy" id="422564"/>
    <lineage>
        <taxon>Eukaryota</taxon>
        <taxon>Viridiplantae</taxon>
        <taxon>Streptophyta</taxon>
        <taxon>Embryophyta</taxon>
        <taxon>Tracheophyta</taxon>
        <taxon>Spermatophyta</taxon>
        <taxon>Magnoliopsida</taxon>
        <taxon>Liliopsida</taxon>
        <taxon>Poales</taxon>
        <taxon>Poaceae</taxon>
        <taxon>PACMAD clade</taxon>
        <taxon>Panicoideae</taxon>
        <taxon>Andropogonodae</taxon>
        <taxon>Andropogoneae</taxon>
        <taxon>Saccharinae</taxon>
        <taxon>Miscanthus</taxon>
    </lineage>
</organism>
<accession>A0A811NPS2</accession>